<organism evidence="2 3">
    <name type="scientific">Giardia intestinalis</name>
    <name type="common">Giardia lamblia</name>
    <dbReference type="NCBI Taxonomy" id="5741"/>
    <lineage>
        <taxon>Eukaryota</taxon>
        <taxon>Metamonada</taxon>
        <taxon>Diplomonadida</taxon>
        <taxon>Hexamitidae</taxon>
        <taxon>Giardiinae</taxon>
        <taxon>Giardia</taxon>
    </lineage>
</organism>
<dbReference type="AlphaFoldDB" id="V6TAX3"/>
<accession>V6TAX3</accession>
<dbReference type="VEuPathDB" id="GiardiaDB:DHA2_152411"/>
<dbReference type="VEuPathDB" id="GiardiaDB:QR46_3966"/>
<dbReference type="VEuPathDB" id="GiardiaDB:GL50581_656"/>
<dbReference type="Proteomes" id="UP000018320">
    <property type="component" value="Unassembled WGS sequence"/>
</dbReference>
<evidence type="ECO:0000313" key="3">
    <source>
        <dbReference type="Proteomes" id="UP000018320"/>
    </source>
</evidence>
<dbReference type="VEuPathDB" id="GiardiaDB:GL50803_0016535"/>
<dbReference type="Gene3D" id="3.80.10.10">
    <property type="entry name" value="Ribonuclease Inhibitor"/>
    <property type="match status" value="1"/>
</dbReference>
<evidence type="ECO:0000313" key="2">
    <source>
        <dbReference type="EMBL" id="ESU35884.1"/>
    </source>
</evidence>
<evidence type="ECO:0000259" key="1">
    <source>
        <dbReference type="PROSITE" id="PS50245"/>
    </source>
</evidence>
<feature type="domain" description="CAP-Gly" evidence="1">
    <location>
        <begin position="44"/>
        <end position="86"/>
    </location>
</feature>
<dbReference type="Gene3D" id="2.30.30.190">
    <property type="entry name" value="CAP Gly-rich-like domain"/>
    <property type="match status" value="1"/>
</dbReference>
<dbReference type="PROSITE" id="PS50245">
    <property type="entry name" value="CAP_GLY_2"/>
    <property type="match status" value="1"/>
</dbReference>
<dbReference type="EMBL" id="AHGT01000065">
    <property type="protein sequence ID" value="ESU35884.1"/>
    <property type="molecule type" value="Genomic_DNA"/>
</dbReference>
<sequence>MLYLYKSFRLLTLEMSFANDSLFVSQRVRHSEHPEQMGTIRYVGPIKEQSSNYCGVEWDSPVGKYDGEYQGTRYFNCAPLYGSFVHVKRLIPATSLWDAILDRYVTGREVNGLETMFVTDGIRDTRVHFYGQDKLDKYHQHLENLTDIDLQGYDIGHLTSTGDLSVFSRLANLRFLELSFTLLNDPISVLTLLCAIPSLEVILVNGCNVKWHELFETKPDRARNSNADMSTCVPSKRREFVRILHQLRRRKRQFAIYANAQKHRPGHDANTTATNARITGLSLRALLYLPNLAELHVDFWALSPKDISWIRHQDLLQLSATSSFSQPLSEVLVAMARAFPKLKHLSLCADTKHLEPNCLQKCMIEASMQCSYLHTFQSLTTLNLSGRSLDISLLRLMHKLCPLIEDVIYEEIHVNGAPVPRKEHKAYAVAVLGPQLKVLNWIPLSTEDISSEERFYISIWFIGAMKLSGDDLRKHWKESPEVPVLLRKHDLQLPGSRIKHLLESVPEIREEGIKGISDWNDDQEDRELSSVERRYRGKLIEITLLESHHSKQKSPRKILLPKSTCVWRLLIILKEIYGVDVSHGMVASSKSIYGENISSLSLYTPIGDVTGTECRIRV</sequence>
<name>V6TAX3_GIAIN</name>
<dbReference type="SUPFAM" id="SSF74924">
    <property type="entry name" value="Cap-Gly domain"/>
    <property type="match status" value="1"/>
</dbReference>
<protein>
    <submittedName>
        <fullName evidence="2">Cytoskeleton-associated, CAP-Gly domain protein</fullName>
    </submittedName>
</protein>
<dbReference type="Pfam" id="PF01302">
    <property type="entry name" value="CAP_GLY"/>
    <property type="match status" value="1"/>
</dbReference>
<dbReference type="PANTHER" id="PTHR18916">
    <property type="entry name" value="DYNACTIN 1-RELATED MICROTUBULE-BINDING"/>
    <property type="match status" value="1"/>
</dbReference>
<reference evidence="3" key="1">
    <citation type="submission" date="2012-02" db="EMBL/GenBank/DDBJ databases">
        <title>Genome sequencing of Giardia lamblia Genotypes A2 and B isolates (DH and GS) and comparative analysis with the genomes of Genotypes A1 and E (WB and Pig).</title>
        <authorList>
            <person name="Adam R."/>
            <person name="Dahlstrom E."/>
            <person name="Martens C."/>
            <person name="Bruno D."/>
            <person name="Barbian K."/>
            <person name="Porcella S.F."/>
            <person name="Nash T."/>
        </authorList>
    </citation>
    <scope>NUCLEOTIDE SEQUENCE</scope>
    <source>
        <strain evidence="3">DH</strain>
    </source>
</reference>
<comment type="caution">
    <text evidence="2">The sequence shown here is derived from an EMBL/GenBank/DDBJ whole genome shotgun (WGS) entry which is preliminary data.</text>
</comment>
<dbReference type="InterPro" id="IPR036859">
    <property type="entry name" value="CAP-Gly_dom_sf"/>
</dbReference>
<dbReference type="SUPFAM" id="SSF52047">
    <property type="entry name" value="RNI-like"/>
    <property type="match status" value="1"/>
</dbReference>
<proteinExistence type="predicted"/>
<dbReference type="SMART" id="SM01052">
    <property type="entry name" value="CAP_GLY"/>
    <property type="match status" value="1"/>
</dbReference>
<dbReference type="InterPro" id="IPR000938">
    <property type="entry name" value="CAP-Gly_domain"/>
</dbReference>
<reference evidence="2 3" key="2">
    <citation type="journal article" date="2013" name="Genome Biol. Evol.">
        <title>Genome sequencing of Giardia lamblia genotypes A2 and B isolates (DH and GS) and comparative analysis with the genomes of genotypes A1 and E (WB and Pig).</title>
        <authorList>
            <person name="Adam R.D."/>
            <person name="Dahlstrom E.W."/>
            <person name="Martens C.A."/>
            <person name="Bruno D.P."/>
            <person name="Barbian K.D."/>
            <person name="Ricklefs S.M."/>
            <person name="Hernandez M.M."/>
            <person name="Narla N.P."/>
            <person name="Patel R.B."/>
            <person name="Porcella S.F."/>
            <person name="Nash T.E."/>
        </authorList>
    </citation>
    <scope>NUCLEOTIDE SEQUENCE [LARGE SCALE GENOMIC DNA]</scope>
    <source>
        <strain evidence="2 3">DH</strain>
    </source>
</reference>
<gene>
    <name evidence="2" type="ORF">DHA2_152411</name>
</gene>
<dbReference type="InterPro" id="IPR032675">
    <property type="entry name" value="LRR_dom_sf"/>
</dbReference>